<dbReference type="AlphaFoldDB" id="A0A438B729"/>
<dbReference type="Pfam" id="PF10935">
    <property type="entry name" value="DUF2637"/>
    <property type="match status" value="1"/>
</dbReference>
<proteinExistence type="predicted"/>
<name>A0A438B729_9NOCA</name>
<reference evidence="3 4" key="1">
    <citation type="submission" date="2018-11" db="EMBL/GenBank/DDBJ databases">
        <title>Rhodococcus spongicola sp. nov. and Rhodococcus xishaensis sp. nov. from marine sponges.</title>
        <authorList>
            <person name="Li L."/>
            <person name="Lin H.W."/>
        </authorList>
    </citation>
    <scope>NUCLEOTIDE SEQUENCE [LARGE SCALE GENOMIC DNA]</scope>
    <source>
        <strain evidence="3 4">LHW50502</strain>
    </source>
</reference>
<feature type="transmembrane region" description="Helical" evidence="2">
    <location>
        <begin position="60"/>
        <end position="78"/>
    </location>
</feature>
<dbReference type="OrthoDB" id="4486047at2"/>
<protein>
    <submittedName>
        <fullName evidence="3">DUF2637 domain-containing protein</fullName>
    </submittedName>
</protein>
<comment type="caution">
    <text evidence="3">The sequence shown here is derived from an EMBL/GenBank/DDBJ whole genome shotgun (WGS) entry which is preliminary data.</text>
</comment>
<gene>
    <name evidence="3" type="ORF">EF834_01775</name>
</gene>
<keyword evidence="2" id="KW-0472">Membrane</keyword>
<keyword evidence="2" id="KW-1133">Transmembrane helix</keyword>
<dbReference type="Proteomes" id="UP000284333">
    <property type="component" value="Unassembled WGS sequence"/>
</dbReference>
<accession>A0A438B729</accession>
<dbReference type="InterPro" id="IPR021235">
    <property type="entry name" value="DUF2637"/>
</dbReference>
<feature type="region of interest" description="Disordered" evidence="1">
    <location>
        <begin position="120"/>
        <end position="191"/>
    </location>
</feature>
<evidence type="ECO:0000256" key="2">
    <source>
        <dbReference type="SAM" id="Phobius"/>
    </source>
</evidence>
<evidence type="ECO:0000313" key="3">
    <source>
        <dbReference type="EMBL" id="RVW06739.1"/>
    </source>
</evidence>
<feature type="transmembrane region" description="Helical" evidence="2">
    <location>
        <begin position="36"/>
        <end position="53"/>
    </location>
</feature>
<evidence type="ECO:0000313" key="4">
    <source>
        <dbReference type="Proteomes" id="UP000284333"/>
    </source>
</evidence>
<organism evidence="3 4">
    <name type="scientific">Rhodococcus spongiicola</name>
    <dbReference type="NCBI Taxonomy" id="2487352"/>
    <lineage>
        <taxon>Bacteria</taxon>
        <taxon>Bacillati</taxon>
        <taxon>Actinomycetota</taxon>
        <taxon>Actinomycetes</taxon>
        <taxon>Mycobacteriales</taxon>
        <taxon>Nocardiaceae</taxon>
        <taxon>Rhodococcus</taxon>
    </lineage>
</organism>
<sequence length="277" mass="29064">MVGTTYAIAVLAFVLSYSKLTDLAERANYSPLMARAWPLIVDGLAVVATVGVMRMRRRGYAWFLLFAATTVSIVAAIASAMLPPGPLPPVAAAAVSVAAALCLLAAPHLAVKIQRDAAQSRDTSHLAPAQRKQVTAQTGLAPHTSQPAQASHRAPAKPAPSTEHPRCEVSTEQSSSAPRTEQADRAAAQTTPDLHTSQFAAHATAQADREVQLHLVGRDDAQPRVAQPKPRAVKYTDAQIAETLALVASGVSQREAGRRIGASGNTVRAWVAKAAAL</sequence>
<feature type="compositionally biased region" description="Polar residues" evidence="1">
    <location>
        <begin position="132"/>
        <end position="149"/>
    </location>
</feature>
<evidence type="ECO:0000256" key="1">
    <source>
        <dbReference type="SAM" id="MobiDB-lite"/>
    </source>
</evidence>
<feature type="compositionally biased region" description="Polar residues" evidence="1">
    <location>
        <begin position="170"/>
        <end position="179"/>
    </location>
</feature>
<dbReference type="EMBL" id="RKLN01000001">
    <property type="protein sequence ID" value="RVW06739.1"/>
    <property type="molecule type" value="Genomic_DNA"/>
</dbReference>
<keyword evidence="2" id="KW-0812">Transmembrane</keyword>
<keyword evidence="4" id="KW-1185">Reference proteome</keyword>
<feature type="transmembrane region" description="Helical" evidence="2">
    <location>
        <begin position="90"/>
        <end position="111"/>
    </location>
</feature>